<dbReference type="EMBL" id="JACHHI010000001">
    <property type="protein sequence ID" value="MBB6477327.1"/>
    <property type="molecule type" value="Genomic_DNA"/>
</dbReference>
<dbReference type="GeneID" id="93485639"/>
<evidence type="ECO:0000259" key="2">
    <source>
        <dbReference type="Pfam" id="PF01613"/>
    </source>
</evidence>
<name>A0A841R2H7_9FIRM</name>
<dbReference type="Pfam" id="PF01613">
    <property type="entry name" value="Flavin_Reduct"/>
    <property type="match status" value="1"/>
</dbReference>
<organism evidence="3 4">
    <name type="scientific">Negativicoccus succinicivorans</name>
    <dbReference type="NCBI Taxonomy" id="620903"/>
    <lineage>
        <taxon>Bacteria</taxon>
        <taxon>Bacillati</taxon>
        <taxon>Bacillota</taxon>
        <taxon>Negativicutes</taxon>
        <taxon>Veillonellales</taxon>
        <taxon>Veillonellaceae</taxon>
        <taxon>Negativicoccus</taxon>
    </lineage>
</organism>
<dbReference type="InterPro" id="IPR052174">
    <property type="entry name" value="Flavoredoxin"/>
</dbReference>
<accession>A0A841R2H7</accession>
<dbReference type="OrthoDB" id="9791490at2"/>
<dbReference type="InterPro" id="IPR002563">
    <property type="entry name" value="Flavin_Rdtase-like_dom"/>
</dbReference>
<comment type="caution">
    <text evidence="3">The sequence shown here is derived from an EMBL/GenBank/DDBJ whole genome shotgun (WGS) entry which is preliminary data.</text>
</comment>
<protein>
    <submittedName>
        <fullName evidence="3">Flavin reductase (DIM6/NTAB) family NADH-FMN oxidoreductase RutF</fullName>
    </submittedName>
</protein>
<reference evidence="3 4" key="1">
    <citation type="submission" date="2020-08" db="EMBL/GenBank/DDBJ databases">
        <title>Genomic Encyclopedia of Type Strains, Phase IV (KMG-IV): sequencing the most valuable type-strain genomes for metagenomic binning, comparative biology and taxonomic classification.</title>
        <authorList>
            <person name="Goeker M."/>
        </authorList>
    </citation>
    <scope>NUCLEOTIDE SEQUENCE [LARGE SCALE GENOMIC DNA]</scope>
    <source>
        <strain evidence="3 4">DSM 21255</strain>
    </source>
</reference>
<dbReference type="GO" id="GO:0016646">
    <property type="term" value="F:oxidoreductase activity, acting on the CH-NH group of donors, NAD or NADP as acceptor"/>
    <property type="evidence" value="ECO:0007669"/>
    <property type="project" value="UniProtKB-ARBA"/>
</dbReference>
<dbReference type="InterPro" id="IPR012349">
    <property type="entry name" value="Split_barrel_FMN-bd"/>
</dbReference>
<dbReference type="RefSeq" id="WP_159821763.1">
    <property type="nucleotide sequence ID" value="NZ_CABWNB010000001.1"/>
</dbReference>
<keyword evidence="4" id="KW-1185">Reference proteome</keyword>
<dbReference type="Proteomes" id="UP000591941">
    <property type="component" value="Unassembled WGS sequence"/>
</dbReference>
<evidence type="ECO:0000256" key="1">
    <source>
        <dbReference type="ARBA" id="ARBA00038054"/>
    </source>
</evidence>
<dbReference type="GO" id="GO:0010181">
    <property type="term" value="F:FMN binding"/>
    <property type="evidence" value="ECO:0007669"/>
    <property type="project" value="InterPro"/>
</dbReference>
<feature type="domain" description="Flavin reductase like" evidence="2">
    <location>
        <begin position="53"/>
        <end position="170"/>
    </location>
</feature>
<evidence type="ECO:0000313" key="4">
    <source>
        <dbReference type="Proteomes" id="UP000591941"/>
    </source>
</evidence>
<dbReference type="PANTHER" id="PTHR43567">
    <property type="entry name" value="FLAVOREDOXIN-RELATED-RELATED"/>
    <property type="match status" value="1"/>
</dbReference>
<proteinExistence type="inferred from homology"/>
<evidence type="ECO:0000313" key="3">
    <source>
        <dbReference type="EMBL" id="MBB6477327.1"/>
    </source>
</evidence>
<dbReference type="PANTHER" id="PTHR43567:SF5">
    <property type="entry name" value="HYPOTHETICAL CYTOSOLIC PROTEIN"/>
    <property type="match status" value="1"/>
</dbReference>
<gene>
    <name evidence="3" type="ORF">HNR45_000349</name>
</gene>
<comment type="similarity">
    <text evidence="1">Belongs to the flavoredoxin family.</text>
</comment>
<dbReference type="SUPFAM" id="SSF50475">
    <property type="entry name" value="FMN-binding split barrel"/>
    <property type="match status" value="1"/>
</dbReference>
<sequence>MATEWNTLTPAEAAAKFIGAVRGGVFLTTGTLTEANSMYLNWGSIGYRWRRYVVTICVKPSRYTHELLEKRDEFTISVPLLDDYRPMLQYCGTHSGRDEDKISAAGLTLCAPKQGSTPVLGGTGWMHLECRTLQSLAFPKESLDPEIFSFFYDRDPDDVHTFYVAEIMSAYEV</sequence>
<dbReference type="AlphaFoldDB" id="A0A841R2H7"/>
<dbReference type="Gene3D" id="2.30.110.10">
    <property type="entry name" value="Electron Transport, Fmn-binding Protein, Chain A"/>
    <property type="match status" value="1"/>
</dbReference>